<feature type="coiled-coil region" evidence="9">
    <location>
        <begin position="1010"/>
        <end position="1101"/>
    </location>
</feature>
<feature type="compositionally biased region" description="Polar residues" evidence="10">
    <location>
        <begin position="80"/>
        <end position="102"/>
    </location>
</feature>
<dbReference type="PROSITE" id="PS50245">
    <property type="entry name" value="CAP_GLY_2"/>
    <property type="match status" value="1"/>
</dbReference>
<dbReference type="GO" id="GO:0005874">
    <property type="term" value="C:microtubule"/>
    <property type="evidence" value="ECO:0007669"/>
    <property type="project" value="UniProtKB-KW"/>
</dbReference>
<feature type="compositionally biased region" description="Basic and acidic residues" evidence="10">
    <location>
        <begin position="123"/>
        <end position="135"/>
    </location>
</feature>
<evidence type="ECO:0000313" key="13">
    <source>
        <dbReference type="Proteomes" id="UP000215902"/>
    </source>
</evidence>
<dbReference type="PANTHER" id="PTHR18916">
    <property type="entry name" value="DYNACTIN 1-RELATED MICROTUBULE-BINDING"/>
    <property type="match status" value="1"/>
</dbReference>
<dbReference type="GO" id="GO:0005814">
    <property type="term" value="C:centriole"/>
    <property type="evidence" value="ECO:0007669"/>
    <property type="project" value="UniProtKB-SubCell"/>
</dbReference>
<evidence type="ECO:0000256" key="9">
    <source>
        <dbReference type="SAM" id="Coils"/>
    </source>
</evidence>
<dbReference type="PROSITE" id="PS00845">
    <property type="entry name" value="CAP_GLY_1"/>
    <property type="match status" value="1"/>
</dbReference>
<evidence type="ECO:0000256" key="5">
    <source>
        <dbReference type="ARBA" id="ARBA00022701"/>
    </source>
</evidence>
<feature type="compositionally biased region" description="Polar residues" evidence="10">
    <location>
        <begin position="155"/>
        <end position="165"/>
    </location>
</feature>
<dbReference type="GO" id="GO:0051301">
    <property type="term" value="P:cell division"/>
    <property type="evidence" value="ECO:0007669"/>
    <property type="project" value="UniProtKB-KW"/>
</dbReference>
<dbReference type="Pfam" id="PF12455">
    <property type="entry name" value="Dynactin"/>
    <property type="match status" value="1"/>
</dbReference>
<feature type="compositionally biased region" description="Low complexity" evidence="10">
    <location>
        <begin position="166"/>
        <end position="175"/>
    </location>
</feature>
<dbReference type="Proteomes" id="UP000215902">
    <property type="component" value="Unassembled WGS sequence"/>
</dbReference>
<dbReference type="GO" id="GO:0005819">
    <property type="term" value="C:spindle"/>
    <property type="evidence" value="ECO:0007669"/>
    <property type="project" value="UniProtKB-SubCell"/>
</dbReference>
<keyword evidence="13" id="KW-1185">Reference proteome</keyword>
<feature type="compositionally biased region" description="Low complexity" evidence="10">
    <location>
        <begin position="558"/>
        <end position="572"/>
    </location>
</feature>
<sequence>MASPAAGPNVKVGNRVEVSGKNLRGTVAFVGTTQFSAGKWVGVALDESQGKNDGSVNGKRYFTCPENHGLFVRQTQLTVLPDSKPSSGTPSKGATAPSSAAKTGTPAVAPSGLKKPTTLAVSKSRESLHRSRESLLDEDAAGGGGGSGATLGVDQGQSQARRVSLQQQQEPQQQPSKRQSMLIPPSAGIQRIPASQSSPMVSSAIAADPAQLLGSSEVDSTQRDAELAESNQIVDNLRAEVADLQDKLDTLKRKRAEDKDKLKEGEKARLLLQQLEENKRRMAEQNADLQRQLVAAKAEATQIREAFDRYKEDMADVSENMELATLDKEMAEERADELDKEVESLKQRVEELTLENDILREEAEGTANQHGVTPLEVKQLQEQNTKLKEGLVKFRDLSNQDKQELQVCRKECKELRSEVDHLRREKSRALEELAATNEKLIELQEQVDAALGAEEMVSTLTEKNLTLEERVEQLAEEKEDLEQLCEMNDELLESSRETESGLREQLELRQGALNELKRMYNCLQDSVRDYETTIGKFRDLVKELQDQNRQLQQSKPSAAAAEDSASQQQQQQKTAAAAAAADAAAAAVAGSFDFKSHMAETRQLARLIDSELRELDAAQNASHVKLLCAFLPESFARRGGDHDCVLICLLMTRLASKCDLLCDQLKEKFGLDQQATAAVAAAAAAAAAVAADAPEASEVAPPSPTPATEQQRFAAHLRCLLGHLRHLLGHFQHALSTCSPELLVKLASLFPELLGHEAAVDQLIEQLRKGALDENCDMAALERLLHYMDDLYRINLAALPADPATCLRGLASMAGYAGEAFGSTVDRIKACLPSILTAESQAKSLFVKLTSLKSEFASKGRSIRRRLPADSRQQPLRLPEPVRQRLDASIGQLSTAMRALQHACREMHQAPESDSVTAVVGFLLAGVETVYDLKGAASLDRLDKELDGVFDTLQSVCAAVEHGEFDFDGTKTSADVRPTEPVLLRAQAFRKELADNDILRGKLEAKDTELKELVVQIKQRQQDLSEATTKLAMVEKRLETTKKEYEDRCGRLQVLLEQTESQLKKKTAEFEQTLEALQSDIDSLESERHELRDKLKSLSKKNLLEGLTSRVPAAAGQQPGAAAAGAGASSGGGGGDSSHLQRQLEAANSALQFATSENARLRSERLRRELARLKPLAPPPRKPTGLDQSLTGLCQASESPAPGVPELWRRSCDLAGELKRQLLEDGGVGVVQLTHPRQEPPERQLAESRIRLAALAARVRQVAGEVASTSSVPARPRLAGERRPTPGPAFEQCRLVGRLRCGQADSGEGVVRVALAPEKLQSLHVRLLV</sequence>
<proteinExistence type="inferred from homology"/>
<name>A0A267G928_9PLAT</name>
<keyword evidence="7 9" id="KW-0175">Coiled coil</keyword>
<dbReference type="PANTHER" id="PTHR18916:SF85">
    <property type="entry name" value="TUBULIN-FOLDING COFACTOR B"/>
    <property type="match status" value="1"/>
</dbReference>
<protein>
    <recommendedName>
        <fullName evidence="3">Dynactin subunit 1</fullName>
    </recommendedName>
</protein>
<dbReference type="SUPFAM" id="SSF74924">
    <property type="entry name" value="Cap-Gly domain"/>
    <property type="match status" value="1"/>
</dbReference>
<evidence type="ECO:0000256" key="3">
    <source>
        <dbReference type="ARBA" id="ARBA00016574"/>
    </source>
</evidence>
<dbReference type="InterPro" id="IPR022157">
    <property type="entry name" value="Dynactin"/>
</dbReference>
<feature type="region of interest" description="Disordered" evidence="10">
    <location>
        <begin position="1113"/>
        <end position="1140"/>
    </location>
</feature>
<dbReference type="STRING" id="282301.A0A267G928"/>
<accession>A0A267G928</accession>
<dbReference type="GO" id="GO:0030286">
    <property type="term" value="C:dynein complex"/>
    <property type="evidence" value="ECO:0007669"/>
    <property type="project" value="UniProtKB-KW"/>
</dbReference>
<feature type="compositionally biased region" description="Low complexity" evidence="10">
    <location>
        <begin position="1113"/>
        <end position="1127"/>
    </location>
</feature>
<keyword evidence="5" id="KW-0493">Microtubule</keyword>
<comment type="similarity">
    <text evidence="2">Belongs to the dynactin 150 kDa subunit family.</text>
</comment>
<evidence type="ECO:0000256" key="6">
    <source>
        <dbReference type="ARBA" id="ARBA00023017"/>
    </source>
</evidence>
<dbReference type="Pfam" id="PF01302">
    <property type="entry name" value="CAP_GLY"/>
    <property type="match status" value="1"/>
</dbReference>
<dbReference type="Gene3D" id="2.30.30.190">
    <property type="entry name" value="CAP Gly-rich-like domain"/>
    <property type="match status" value="1"/>
</dbReference>
<gene>
    <name evidence="12" type="ORF">BOX15_Mlig014071g1</name>
</gene>
<evidence type="ECO:0000313" key="12">
    <source>
        <dbReference type="EMBL" id="PAA82521.1"/>
    </source>
</evidence>
<evidence type="ECO:0000256" key="1">
    <source>
        <dbReference type="ARBA" id="ARBA00004245"/>
    </source>
</evidence>
<evidence type="ECO:0000259" key="11">
    <source>
        <dbReference type="PROSITE" id="PS50245"/>
    </source>
</evidence>
<organism evidence="12 13">
    <name type="scientific">Macrostomum lignano</name>
    <dbReference type="NCBI Taxonomy" id="282301"/>
    <lineage>
        <taxon>Eukaryota</taxon>
        <taxon>Metazoa</taxon>
        <taxon>Spiralia</taxon>
        <taxon>Lophotrochozoa</taxon>
        <taxon>Platyhelminthes</taxon>
        <taxon>Rhabditophora</taxon>
        <taxon>Macrostomorpha</taxon>
        <taxon>Macrostomida</taxon>
        <taxon>Macrostomidae</taxon>
        <taxon>Macrostomum</taxon>
    </lineage>
</organism>
<keyword evidence="8" id="KW-0206">Cytoskeleton</keyword>
<evidence type="ECO:0000256" key="7">
    <source>
        <dbReference type="ARBA" id="ARBA00023054"/>
    </source>
</evidence>
<dbReference type="Gene3D" id="1.10.287.1490">
    <property type="match status" value="1"/>
</dbReference>
<comment type="caution">
    <text evidence="12">The sequence shown here is derived from an EMBL/GenBank/DDBJ whole genome shotgun (WGS) entry which is preliminary data.</text>
</comment>
<feature type="region of interest" description="Disordered" evidence="10">
    <location>
        <begin position="80"/>
        <end position="183"/>
    </location>
</feature>
<dbReference type="InterPro" id="IPR036859">
    <property type="entry name" value="CAP-Gly_dom_sf"/>
</dbReference>
<evidence type="ECO:0000256" key="4">
    <source>
        <dbReference type="ARBA" id="ARBA00022490"/>
    </source>
</evidence>
<feature type="domain" description="CAP-Gly" evidence="11">
    <location>
        <begin position="31"/>
        <end position="73"/>
    </location>
</feature>
<dbReference type="OrthoDB" id="2130750at2759"/>
<keyword evidence="4" id="KW-0963">Cytoplasm</keyword>
<keyword evidence="6" id="KW-0243">Dynein</keyword>
<dbReference type="InterPro" id="IPR000938">
    <property type="entry name" value="CAP-Gly_domain"/>
</dbReference>
<dbReference type="EMBL" id="NIVC01000464">
    <property type="protein sequence ID" value="PAA82521.1"/>
    <property type="molecule type" value="Genomic_DNA"/>
</dbReference>
<dbReference type="SMART" id="SM01052">
    <property type="entry name" value="CAP_GLY"/>
    <property type="match status" value="1"/>
</dbReference>
<evidence type="ECO:0000256" key="8">
    <source>
        <dbReference type="ARBA" id="ARBA00023212"/>
    </source>
</evidence>
<feature type="region of interest" description="Disordered" evidence="10">
    <location>
        <begin position="549"/>
        <end position="572"/>
    </location>
</feature>
<evidence type="ECO:0000256" key="10">
    <source>
        <dbReference type="SAM" id="MobiDB-lite"/>
    </source>
</evidence>
<comment type="subcellular location">
    <subcellularLocation>
        <location evidence="1">Cytoplasm</location>
        <location evidence="1">Cytoskeleton</location>
    </subcellularLocation>
</comment>
<reference evidence="12 13" key="1">
    <citation type="submission" date="2017-06" db="EMBL/GenBank/DDBJ databases">
        <title>A platform for efficient transgenesis in Macrostomum lignano, a flatworm model organism for stem cell research.</title>
        <authorList>
            <person name="Berezikov E."/>
        </authorList>
    </citation>
    <scope>NUCLEOTIDE SEQUENCE [LARGE SCALE GENOMIC DNA]</scope>
    <source>
        <strain evidence="12">DV1</strain>
        <tissue evidence="12">Whole organism</tissue>
    </source>
</reference>
<evidence type="ECO:0000256" key="2">
    <source>
        <dbReference type="ARBA" id="ARBA00011010"/>
    </source>
</evidence>